<accession>A0A1S3X377</accession>
<feature type="domain" description="Reverse transcriptase" evidence="2">
    <location>
        <begin position="2004"/>
        <end position="2258"/>
    </location>
</feature>
<dbReference type="OrthoDB" id="2018754at2759"/>
<feature type="compositionally biased region" description="Basic and acidic residues" evidence="1">
    <location>
        <begin position="3192"/>
        <end position="3203"/>
    </location>
</feature>
<dbReference type="PANTHER" id="PTHR13650:SF0">
    <property type="entry name" value="SPATACSIN"/>
    <property type="match status" value="1"/>
</dbReference>
<sequence>MDFAYGGEDPAILQLQKWSSSQVQVNLSDFCEGFISPRRELLALLSYHCEALLVPLGKGKSINDPQISKSFQNADTLSSCSVECMVLGKTELENDCESTSQSIETKPCNINTTTVDFERSNSFPSISDVKTVAWGICEDLCSQHDSVPFKELLFVLGHEGVTVHAFCQSYMTSDSITPTEQDDVGQGLWVEWGPSTASAQPAGTLYDSTVQSNESLKVSDTNRSSPTGEKTNSCSMEGIKEVSSESAGVKRWLRTFLTEVKTMNSDGKVYTKFPDKSSVPSSASVVSFSNFLSCPQLLEFLFDGCPISHDKQNGNISAEDPTESICTDSTRMSPDALVDQTSTSYKCFSVFSNDAQCLIGFALNTNKDVQTNTTNIDDGTGCKVLVAVARLIDWGMQWVCSVTVGKCPEDRSAIEWPEFRFSHAFLICLNVTGLVSFYVALTGEHIACIDLLNVCGVSPSLVSQEQKNSSLKIRESRIEEKKCGQFINQEGDYVGRRRFKRLFVISHSLTFCVIDEYGLTYVINVDDHIPKKYCSLEKLHPQYQQLGNEMLAAWEVGSAEIGYQRVFSDFFGGKEQSHSSIIRESSFTANTHGERKYDSYGSSLSDATDVNKNRIFGSRSHSCHSRKVFIGIDGSKEDAVVCFSPFGLTRLVKRKYSEGNVKCQLVHSSLHVNLTVNDDSCYNIQGWDAIVDEAIGCSFHGSLYLVTKDGIAVVLPCLSLPSNFYSVEAIGYRQSCYSAGSKYWVHKLHEFESTKRPFSPWKVEVLDKALLYDGPEVADQLCLENGWDLSVTRIRHLQLALEYLKFEEIEKSLEMLTHVNLAEEGILRMLLAVVYLMSCNVGNDNEVAAASRLLALGTGFATKMIREYGLLQHKKDGMESWKVGGVQNSFLSSELIDSRPDETGDLERLHKMAHFLEIIRNLQWRLTYKCKRLGQELVDQGDAVGETDLLQDESRILDVSADVLSLEASNQKGLIPASEMERNNGEALALMPVDAFDSKNISALDTFEEPSLISEGNSLKRVFSLENPKDMIARWEIDNLDVKTVVKDAILSGRLPLAVLKLHLHRSRDLMSDQENQDTFNEVREVGRSIAYDLFLKGETGLAVATLQRLGEDIETSLKQLVFGTVRRSLRMRIVEVMKGLAYLGPHELQILEKISLIERVYPCSSFWSTFSCRHKEFKGVSNATEEIKLHLLAPLGRDLVIACGELDGVVLGSWINVNEQPNAPEADDDSTHSSYWSAAAVWFDAWDQRVVDCIVLDQPFLMGVNVLWESQLDYHIRHSDWLDVSRLLEVIPSYALTSGSLSVSLDGVSSSPVDEYLQKPHDCGSYIYSLEEVDAVCMNVPSVQIFRFSVHSMCSTWLLMLMERELAKKFIFLKDYWGATADIVALLAQSGFIRDVHKSLPMDELAESWSDSVLDISDARTHPHSIEAFHKVIVHYCSQHNLLNFLDLYLDHHKLALDHESVSWMQDATGDNQWAKWLLLQRVKGKEYEASFSNARAVVSHNLVAGNSFSTMEIEDIIHTVDDIAEGGEMTALATLMYAPIPIQDCLSSGSVNRLYSSAQCTLENLRPFLQRFPTLWRALTAACFGQDPTCSTIGPKPKLFGYSDLLDYLNWRESVFFSSAHDTSLSQMLPCWFPKTVRRLIQLYVQGPLGWQSIADLPVGDPSLLRDIVPSDISPLSWEVAIQKHIEEELYDSSLKESRVGIEHHLHRGRALAAFNQLLSNRVQKLKSESSRRGQHGTSVQGQTNIQSDVQMLLSPITQSEQLFLSSFVKQEQECGDWGQQSLILSLKIGGCKQRVSKKGLKIGGALFLVKDDLIISLLLNRQNILTQLAELEEIQEQRILNDEEVHLRVVLSVEFEENAKHEEVAWRQRSRALWLKEGDSNTKFFHRTANAHKRYNYIDQIAAEGVTLKDPSDIKREIVSSYQKLYAESEEWRPHASFRECPMISAEENQMLQNSFEEQEIWVSVKACAGDNAPGPDGYSMAFFIHCWEVVRVEVVATIQNFHEQVFFEKSFNATFIALTPKKMERLKKVVHKVVDAQQMAFIKGRQIMDAILIANECVDARIKSKKPGILCKLDIEKAYDHLNWKFLWGVLEKLGFGGRWINWIRFCTSTVRFSILINGSPTGFFASERGLRQGDPLSPFLFILAMEGLNDLIKTAQTNRWIRGFIVNPRAAYNLEISHLQYTDDTLVFCDADRDNLKVLRVIFILFEATSGLHINWSKSYIYPVNEVNEIHHLAAILGGKVGVLPTIYLGMPLGARSKSKGIWNGVIEKCEKKLVNWKNQYLSLGGRLILINSVLDALPTYMMSLFPIPVSVVKKLDAIRRNFLWQGNSDTKENALGKMEYSYNQDIIKIKYGMDGKWTTKAVNSTYGVGQRPLKQLFPDIYNLNQQQRACVREVWGDPGWNLSFRRLLNDWEVDRLTEFYNTLEQFRGFQPEWIDTKRDGRLSQLAFGGQSGKRETRDILKITEVPLRTSFNKSGPCSNHFKQPSPRSSSFHSNTYDNNITESLARGLADDYCQNDWFNQANQKSDQFTTCGRQPSRALILVLQHLETASLPSSADGVTCGSWLLTGNGDGVELRSQQKSASEHWNLVTTFCQAHQIPVSTRYLAILARDNDWVGFLSEAQIGGYPLETVMQVASKEFGDARLKTHILTLLKSMQSRKKFSSSSSSDTGEKKNGTSFPDVNMYTPAELFGIIAECEKQARPGQALLLQAKNLCWSLLAAIASCFPDVSPLSCLTVWLEITAARETSAIKVNNAASQIANNVAAAVEATNSLPASAKAHTVHYNRKIPKRRRLIEPVSVHSLAFTMPDAHNADGNVRIQDMTAEEECEKQVDQDEKVSNDSDEVAGSLSRMVAVLCEQHLFLPLLRAFEMFLPSCSLLPFIRALQAFSQMRLSEASAHLGSFSARIKEEPHVPTQVGKEGKIGSLWISSTAVKAADAMLSRCASPYEKRCLLHLLAATDFGDGGSAATYYQRLYWKVNLAEPSLRKNDGLHLGNEPLDDASLLTALEEHGHWEQARNWAKHLEASGGSWKSATHHVTETQAESMVAEWKEFLWDVPEERVALWGHCQTLFLRYSFPPLQAGLFFLKHAEAAEKDLPARELHELLLLSLQWLSGTITQCNPVCPLNLLREIETRAWLLAVESETQVKSEGEFTLSSREPASGKGSSIIDRTASIITKMDNHTNSVRIKSGERNDTKESNQSHLKTTQMSDSSSSAAIFGGAKVKRRAKGFVPSRKSLADPMDRSNEPETSSISFNIKEDSQIPDENLKIEATFSKWEERVRPAELERAVLSLLEFGQIAASRQLQHKLSPGCIPSEFKLVDAALKLAAIATPNNKVSILVLDGELRSVMQSYHLFPNQHVFDALQVLESLAILLTEGRGRGLCWRIISVVKTANALGIPFSEAFEKHPIELLQLLSLKAQDSFEEAKLLVQSHYMPAASIAQILAESFLKGLLAAHRGGYMESQKEEGPAPLLWRFSDFLKWAELCPSEPEIGHALLRLVATCQGIPHACEVELLILSHHFYKSSACLDGVDVLVDLAFKKVEAYVSEGDFPCLARLITGVGNFHALNFILGILIENGQLDLLLQKFSAAIDANAGTAEAVRGFRMAVLTLLKQFNPNDLDAFAIVYSHFDMKHETASLLESRAEQSSKEWSLRSDKDQTDELLASMRYFIEAAEVYSSIDAGNKTRQACAQASLLSLQIRMPDLHFLNLSETNARRALVEQSRFQEALIVAEAYGLNQPGEWALVLWNQMLRPELVEQFVAEFVAVLPLQPSMLLELARFYRAEVAARGDQSQFSVWLTGGGLPAEWAKYLGRSFRCLLRRTRDLRLRYQLATIATGFVDVVDACNRAFDKIPENAGPLVLRKGHGGGYLPLM</sequence>
<feature type="compositionally biased region" description="Polar residues" evidence="1">
    <location>
        <begin position="3204"/>
        <end position="3219"/>
    </location>
</feature>
<reference evidence="3" key="1">
    <citation type="submission" date="2025-08" db="UniProtKB">
        <authorList>
            <consortium name="RefSeq"/>
        </authorList>
    </citation>
    <scope>IDENTIFICATION</scope>
</reference>
<dbReference type="STRING" id="4097.A0A1S3X377"/>
<feature type="region of interest" description="Disordered" evidence="1">
    <location>
        <begin position="3183"/>
        <end position="3219"/>
    </location>
</feature>
<dbReference type="PaxDb" id="4097-A0A1S3X377"/>
<dbReference type="CDD" id="cd01650">
    <property type="entry name" value="RT_nLTR_like"/>
    <property type="match status" value="1"/>
</dbReference>
<feature type="region of interest" description="Disordered" evidence="1">
    <location>
        <begin position="212"/>
        <end position="239"/>
    </location>
</feature>
<evidence type="ECO:0000259" key="2">
    <source>
        <dbReference type="PROSITE" id="PS50878"/>
    </source>
</evidence>
<dbReference type="GO" id="GO:0005737">
    <property type="term" value="C:cytoplasm"/>
    <property type="evidence" value="ECO:0000318"/>
    <property type="project" value="GO_Central"/>
</dbReference>
<dbReference type="RefSeq" id="XP_016434384.1">
    <property type="nucleotide sequence ID" value="XM_016578898.1"/>
</dbReference>
<evidence type="ECO:0000313" key="3">
    <source>
        <dbReference type="RefSeq" id="XP_016434384.1"/>
    </source>
</evidence>
<organism evidence="3">
    <name type="scientific">Nicotiana tabacum</name>
    <name type="common">Common tobacco</name>
    <dbReference type="NCBI Taxonomy" id="4097"/>
    <lineage>
        <taxon>Eukaryota</taxon>
        <taxon>Viridiplantae</taxon>
        <taxon>Streptophyta</taxon>
        <taxon>Embryophyta</taxon>
        <taxon>Tracheophyta</taxon>
        <taxon>Spermatophyta</taxon>
        <taxon>Magnoliopsida</taxon>
        <taxon>eudicotyledons</taxon>
        <taxon>Gunneridae</taxon>
        <taxon>Pentapetalae</taxon>
        <taxon>asterids</taxon>
        <taxon>lamiids</taxon>
        <taxon>Solanales</taxon>
        <taxon>Solanaceae</taxon>
        <taxon>Nicotianoideae</taxon>
        <taxon>Nicotianeae</taxon>
        <taxon>Nicotiana</taxon>
    </lineage>
</organism>
<dbReference type="InterPro" id="IPR028107">
    <property type="entry name" value="Spatacsin_C_dom"/>
</dbReference>
<dbReference type="Pfam" id="PF00078">
    <property type="entry name" value="RVT_1"/>
    <property type="match status" value="1"/>
</dbReference>
<dbReference type="KEGG" id="nta:107760795"/>
<gene>
    <name evidence="3" type="primary">LOC107760795</name>
</gene>
<evidence type="ECO:0000256" key="1">
    <source>
        <dbReference type="SAM" id="MobiDB-lite"/>
    </source>
</evidence>
<dbReference type="PROSITE" id="PS50878">
    <property type="entry name" value="RT_POL"/>
    <property type="match status" value="1"/>
</dbReference>
<dbReference type="Pfam" id="PF14649">
    <property type="entry name" value="Spatacsin_C"/>
    <property type="match status" value="1"/>
</dbReference>
<dbReference type="InterPro" id="IPR028103">
    <property type="entry name" value="Spatacsin"/>
</dbReference>
<dbReference type="InterPro" id="IPR000477">
    <property type="entry name" value="RT_dom"/>
</dbReference>
<protein>
    <recommendedName>
        <fullName evidence="2">Reverse transcriptase domain-containing protein</fullName>
    </recommendedName>
</protein>
<feature type="compositionally biased region" description="Polar residues" evidence="1">
    <location>
        <begin position="212"/>
        <end position="235"/>
    </location>
</feature>
<name>A0A1S3X377_TOBAC</name>
<dbReference type="PANTHER" id="PTHR13650">
    <property type="entry name" value="SPATACSIN"/>
    <property type="match status" value="1"/>
</dbReference>
<proteinExistence type="predicted"/>